<dbReference type="AlphaFoldDB" id="A0A3N4IEI7"/>
<feature type="region of interest" description="Disordered" evidence="4">
    <location>
        <begin position="353"/>
        <end position="382"/>
    </location>
</feature>
<evidence type="ECO:0000256" key="2">
    <source>
        <dbReference type="ARBA" id="ARBA00022737"/>
    </source>
</evidence>
<reference evidence="5 6" key="1">
    <citation type="journal article" date="2018" name="Nat. Ecol. Evol.">
        <title>Pezizomycetes genomes reveal the molecular basis of ectomycorrhizal truffle lifestyle.</title>
        <authorList>
            <person name="Murat C."/>
            <person name="Payen T."/>
            <person name="Noel B."/>
            <person name="Kuo A."/>
            <person name="Morin E."/>
            <person name="Chen J."/>
            <person name="Kohler A."/>
            <person name="Krizsan K."/>
            <person name="Balestrini R."/>
            <person name="Da Silva C."/>
            <person name="Montanini B."/>
            <person name="Hainaut M."/>
            <person name="Levati E."/>
            <person name="Barry K.W."/>
            <person name="Belfiori B."/>
            <person name="Cichocki N."/>
            <person name="Clum A."/>
            <person name="Dockter R.B."/>
            <person name="Fauchery L."/>
            <person name="Guy J."/>
            <person name="Iotti M."/>
            <person name="Le Tacon F."/>
            <person name="Lindquist E.A."/>
            <person name="Lipzen A."/>
            <person name="Malagnac F."/>
            <person name="Mello A."/>
            <person name="Molinier V."/>
            <person name="Miyauchi S."/>
            <person name="Poulain J."/>
            <person name="Riccioni C."/>
            <person name="Rubini A."/>
            <person name="Sitrit Y."/>
            <person name="Splivallo R."/>
            <person name="Traeger S."/>
            <person name="Wang M."/>
            <person name="Zifcakova L."/>
            <person name="Wipf D."/>
            <person name="Zambonelli A."/>
            <person name="Paolocci F."/>
            <person name="Nowrousian M."/>
            <person name="Ottonello S."/>
            <person name="Baldrian P."/>
            <person name="Spatafora J.W."/>
            <person name="Henrissat B."/>
            <person name="Nagy L.G."/>
            <person name="Aury J.M."/>
            <person name="Wincker P."/>
            <person name="Grigoriev I.V."/>
            <person name="Bonfante P."/>
            <person name="Martin F.M."/>
        </authorList>
    </citation>
    <scope>NUCLEOTIDE SEQUENCE [LARGE SCALE GENOMIC DNA]</scope>
    <source>
        <strain evidence="5 6">RN42</strain>
    </source>
</reference>
<keyword evidence="2" id="KW-0677">Repeat</keyword>
<feature type="compositionally biased region" description="Low complexity" evidence="4">
    <location>
        <begin position="60"/>
        <end position="70"/>
    </location>
</feature>
<evidence type="ECO:0000256" key="4">
    <source>
        <dbReference type="SAM" id="MobiDB-lite"/>
    </source>
</evidence>
<dbReference type="EMBL" id="ML119661">
    <property type="protein sequence ID" value="RPA84006.1"/>
    <property type="molecule type" value="Genomic_DNA"/>
</dbReference>
<accession>A0A3N4IEI7</accession>
<dbReference type="STRING" id="1160509.A0A3N4IEI7"/>
<evidence type="ECO:0000256" key="3">
    <source>
        <dbReference type="PROSITE-ProRule" id="PRU00221"/>
    </source>
</evidence>
<dbReference type="InterPro" id="IPR015943">
    <property type="entry name" value="WD40/YVTN_repeat-like_dom_sf"/>
</dbReference>
<dbReference type="InterPro" id="IPR001680">
    <property type="entry name" value="WD40_rpt"/>
</dbReference>
<dbReference type="SUPFAM" id="SSF50978">
    <property type="entry name" value="WD40 repeat-like"/>
    <property type="match status" value="1"/>
</dbReference>
<dbReference type="InterPro" id="IPR019775">
    <property type="entry name" value="WD40_repeat_CS"/>
</dbReference>
<feature type="compositionally biased region" description="Low complexity" evidence="4">
    <location>
        <begin position="207"/>
        <end position="220"/>
    </location>
</feature>
<dbReference type="InterPro" id="IPR036322">
    <property type="entry name" value="WD40_repeat_dom_sf"/>
</dbReference>
<organism evidence="5 6">
    <name type="scientific">Ascobolus immersus RN42</name>
    <dbReference type="NCBI Taxonomy" id="1160509"/>
    <lineage>
        <taxon>Eukaryota</taxon>
        <taxon>Fungi</taxon>
        <taxon>Dikarya</taxon>
        <taxon>Ascomycota</taxon>
        <taxon>Pezizomycotina</taxon>
        <taxon>Pezizomycetes</taxon>
        <taxon>Pezizales</taxon>
        <taxon>Ascobolaceae</taxon>
        <taxon>Ascobolus</taxon>
    </lineage>
</organism>
<feature type="region of interest" description="Disordered" evidence="4">
    <location>
        <begin position="28"/>
        <end position="222"/>
    </location>
</feature>
<feature type="compositionally biased region" description="Polar residues" evidence="4">
    <location>
        <begin position="95"/>
        <end position="133"/>
    </location>
</feature>
<dbReference type="PROSITE" id="PS50082">
    <property type="entry name" value="WD_REPEATS_2"/>
    <property type="match status" value="2"/>
</dbReference>
<protein>
    <submittedName>
        <fullName evidence="5">WD40 repeat-like protein</fullName>
    </submittedName>
</protein>
<keyword evidence="6" id="KW-1185">Reference proteome</keyword>
<dbReference type="SMART" id="SM00320">
    <property type="entry name" value="WD40"/>
    <property type="match status" value="5"/>
</dbReference>
<dbReference type="Proteomes" id="UP000275078">
    <property type="component" value="Unassembled WGS sequence"/>
</dbReference>
<name>A0A3N4IEI7_ASCIM</name>
<keyword evidence="1 3" id="KW-0853">WD repeat</keyword>
<dbReference type="Pfam" id="PF00400">
    <property type="entry name" value="WD40"/>
    <property type="match status" value="2"/>
</dbReference>
<feature type="repeat" description="WD" evidence="3">
    <location>
        <begin position="394"/>
        <end position="436"/>
    </location>
</feature>
<dbReference type="InterPro" id="IPR045159">
    <property type="entry name" value="DCAF7-like"/>
</dbReference>
<dbReference type="PANTHER" id="PTHR19919">
    <property type="entry name" value="WD REPEAT CONTAINING PROTEIN"/>
    <property type="match status" value="1"/>
</dbReference>
<evidence type="ECO:0000256" key="1">
    <source>
        <dbReference type="ARBA" id="ARBA00022574"/>
    </source>
</evidence>
<evidence type="ECO:0000313" key="6">
    <source>
        <dbReference type="Proteomes" id="UP000275078"/>
    </source>
</evidence>
<sequence>MPRPPHARKPSDIPHPANTLVVMAQALTAIGGPGPEPEAQRNSRRRGYVNSGTSPERDSSSYTNSRSSYDQGYSRDRSAHQSVSSSASSYPPEHQAQSSQPHSTSTTLQGGSNASPQPFHNTKQSLTYSNSSSRRPDLASHTTAPAGLQQVSDSRRSMNSQSQRAGGGVGLNVHTGDSSRDQKYTPNPVDRKYVALTPTSAGGGYGHQSSHSQSGHFGLSEAWSGGRLGSDATVDRPQPTGYVGNGKYLANWCIYAMDWCKWPIQNPGYGKDGYGKVAIASYCEDSHNYIQVLNAHAPTQRPGEPAQQVVEYTKIAETSHIYPITRILWEPPSGSKTSTDLMATSGDHLRLWSLPNSSSGPQNSSNTITRSNTHSSSSSTQKLTPLALLSNSKSSDSSAPLTSLDWNPISSNLIITSSIDTTCTIWDIPSLTAKTQLIAHDKEVFDVRFMSGSVDVFASCGADGSVRMFDLRSLEHSTIIYEPTVAKPSGDSKDGNASPTTPASTLSPPPLLRLAASPHDQHLLATITADSNIIRILDVRQPGTALMELRGASGAINCLEWAPARRGVLAAGSDDSTALVWDLYNGQDGGKLPISGWRSEYEVNSLSWSPPGGSGSEWLGVAGGRGITGVRAV</sequence>
<proteinExistence type="predicted"/>
<gene>
    <name evidence="5" type="ORF">BJ508DRAFT_413036</name>
</gene>
<feature type="compositionally biased region" description="Polar residues" evidence="4">
    <location>
        <begin position="149"/>
        <end position="164"/>
    </location>
</feature>
<dbReference type="PROSITE" id="PS00678">
    <property type="entry name" value="WD_REPEATS_1"/>
    <property type="match status" value="2"/>
</dbReference>
<feature type="compositionally biased region" description="Low complexity" evidence="4">
    <location>
        <begin position="80"/>
        <end position="89"/>
    </location>
</feature>
<feature type="compositionally biased region" description="Basic and acidic residues" evidence="4">
    <location>
        <begin position="177"/>
        <end position="193"/>
    </location>
</feature>
<dbReference type="Gene3D" id="2.130.10.10">
    <property type="entry name" value="YVTN repeat-like/Quinoprotein amine dehydrogenase"/>
    <property type="match status" value="1"/>
</dbReference>
<feature type="region of interest" description="Disordered" evidence="4">
    <location>
        <begin position="485"/>
        <end position="511"/>
    </location>
</feature>
<dbReference type="OrthoDB" id="1284551at2759"/>
<feature type="repeat" description="WD" evidence="3">
    <location>
        <begin position="549"/>
        <end position="583"/>
    </location>
</feature>
<evidence type="ECO:0000313" key="5">
    <source>
        <dbReference type="EMBL" id="RPA84006.1"/>
    </source>
</evidence>
<feature type="compositionally biased region" description="Low complexity" evidence="4">
    <location>
        <begin position="497"/>
        <end position="511"/>
    </location>
</feature>
<dbReference type="PROSITE" id="PS50294">
    <property type="entry name" value="WD_REPEATS_REGION"/>
    <property type="match status" value="1"/>
</dbReference>